<dbReference type="Proteomes" id="UP000501926">
    <property type="component" value="Chromosome"/>
</dbReference>
<gene>
    <name evidence="1" type="ORF">KsCSTR_24680</name>
</gene>
<reference evidence="1 2" key="1">
    <citation type="submission" date="2020-02" db="EMBL/GenBank/DDBJ databases">
        <title>Newly sequenced genome of strain CSTR1 showed variability in Candidatus Kuenenia stuttgartiensis genomes.</title>
        <authorList>
            <person name="Ding C."/>
            <person name="Adrian L."/>
        </authorList>
    </citation>
    <scope>NUCLEOTIDE SEQUENCE [LARGE SCALE GENOMIC DNA]</scope>
    <source>
        <strain evidence="1 2">CSTR1</strain>
    </source>
</reference>
<evidence type="ECO:0000313" key="2">
    <source>
        <dbReference type="Proteomes" id="UP000501926"/>
    </source>
</evidence>
<organism evidence="1 2">
    <name type="scientific">Kuenenia stuttgartiensis</name>
    <dbReference type="NCBI Taxonomy" id="174633"/>
    <lineage>
        <taxon>Bacteria</taxon>
        <taxon>Pseudomonadati</taxon>
        <taxon>Planctomycetota</taxon>
        <taxon>Candidatus Brocadiia</taxon>
        <taxon>Candidatus Brocadiales</taxon>
        <taxon>Candidatus Brocadiaceae</taxon>
        <taxon>Candidatus Kuenenia</taxon>
    </lineage>
</organism>
<sequence>MSLGTISTIFIGQVLELETVFYHLLPIASQQVNHPDVFQSMRRLTCASMAEAHQPRPFHHESNRPLLVPDIRHEYAARCAYPYHRKHPDKNAIEHRDCRHDDGLSYYA</sequence>
<dbReference type="EMBL" id="CP049055">
    <property type="protein sequence ID" value="QII11848.1"/>
    <property type="molecule type" value="Genomic_DNA"/>
</dbReference>
<proteinExistence type="predicted"/>
<dbReference type="AlphaFoldDB" id="A0A6G7GQI5"/>
<protein>
    <submittedName>
        <fullName evidence="1">Uncharacterized protein</fullName>
    </submittedName>
</protein>
<accession>A0A6G7GQI5</accession>
<evidence type="ECO:0000313" key="1">
    <source>
        <dbReference type="EMBL" id="QII11848.1"/>
    </source>
</evidence>
<name>A0A6G7GQI5_KUEST</name>